<proteinExistence type="predicted"/>
<dbReference type="PANTHER" id="PTHR28055:SF1">
    <property type="entry name" value="ALTERED INHERITANCE OF MITOCHONDRIA PROTEIN 41, MITOCHONDRIAL"/>
    <property type="match status" value="1"/>
</dbReference>
<dbReference type="PANTHER" id="PTHR28055">
    <property type="entry name" value="ALTERED INHERITANCE OF MITOCHONDRIA PROTEIN 41, MITOCHONDRIAL"/>
    <property type="match status" value="1"/>
</dbReference>
<dbReference type="InterPro" id="IPR019004">
    <property type="entry name" value="YqeY/Aim41"/>
</dbReference>
<dbReference type="OrthoDB" id="277493at2"/>
<dbReference type="Pfam" id="PF09424">
    <property type="entry name" value="YqeY"/>
    <property type="match status" value="1"/>
</dbReference>
<dbReference type="SUPFAM" id="SSF89095">
    <property type="entry name" value="GatB/YqeY motif"/>
    <property type="match status" value="1"/>
</dbReference>
<dbReference type="InterPro" id="IPR023168">
    <property type="entry name" value="GatB_Yqey_C_2"/>
</dbReference>
<gene>
    <name evidence="1" type="ORF">Pla163_37250</name>
</gene>
<reference evidence="1 2" key="1">
    <citation type="submission" date="2019-02" db="EMBL/GenBank/DDBJ databases">
        <title>Deep-cultivation of Planctomycetes and their phenomic and genomic characterization uncovers novel biology.</title>
        <authorList>
            <person name="Wiegand S."/>
            <person name="Jogler M."/>
            <person name="Boedeker C."/>
            <person name="Pinto D."/>
            <person name="Vollmers J."/>
            <person name="Rivas-Marin E."/>
            <person name="Kohn T."/>
            <person name="Peeters S.H."/>
            <person name="Heuer A."/>
            <person name="Rast P."/>
            <person name="Oberbeckmann S."/>
            <person name="Bunk B."/>
            <person name="Jeske O."/>
            <person name="Meyerdierks A."/>
            <person name="Storesund J.E."/>
            <person name="Kallscheuer N."/>
            <person name="Luecker S."/>
            <person name="Lage O.M."/>
            <person name="Pohl T."/>
            <person name="Merkel B.J."/>
            <person name="Hornburger P."/>
            <person name="Mueller R.-W."/>
            <person name="Bruemmer F."/>
            <person name="Labrenz M."/>
            <person name="Spormann A.M."/>
            <person name="Op den Camp H."/>
            <person name="Overmann J."/>
            <person name="Amann R."/>
            <person name="Jetten M.S.M."/>
            <person name="Mascher T."/>
            <person name="Medema M.H."/>
            <person name="Devos D.P."/>
            <person name="Kaster A.-K."/>
            <person name="Ovreas L."/>
            <person name="Rohde M."/>
            <person name="Galperin M.Y."/>
            <person name="Jogler C."/>
        </authorList>
    </citation>
    <scope>NUCLEOTIDE SEQUENCE [LARGE SCALE GENOMIC DNA]</scope>
    <source>
        <strain evidence="1 2">Pla163</strain>
    </source>
</reference>
<dbReference type="AlphaFoldDB" id="A0A518D541"/>
<sequence length="149" mass="16284">MTTLRERLDADVKDAMRAKDALRRDVLRMTIAEIKNRDIELVGKELTEDDVLAVVQKAVKRREEAAALYDDGGRPELAAKERNEAEVLVGYLPTLMSEDETRAAVTALAAELGLTEKKQMGQLMKAVKERFGGQVDGKLASQAAGGVLS</sequence>
<evidence type="ECO:0000313" key="2">
    <source>
        <dbReference type="Proteomes" id="UP000319342"/>
    </source>
</evidence>
<dbReference type="RefSeq" id="WP_145192070.1">
    <property type="nucleotide sequence ID" value="NZ_CP036290.1"/>
</dbReference>
<keyword evidence="2" id="KW-1185">Reference proteome</keyword>
<dbReference type="InterPro" id="IPR003789">
    <property type="entry name" value="Asn/Gln_tRNA_amidoTrase-B-like"/>
</dbReference>
<evidence type="ECO:0000313" key="1">
    <source>
        <dbReference type="EMBL" id="QDU86574.1"/>
    </source>
</evidence>
<accession>A0A518D541</accession>
<dbReference type="Gene3D" id="1.10.1510.10">
    <property type="entry name" value="Uncharacterised protein YqeY/AIM41 PF09424, N-terminal domain"/>
    <property type="match status" value="1"/>
</dbReference>
<organism evidence="1 2">
    <name type="scientific">Rohdeia mirabilis</name>
    <dbReference type="NCBI Taxonomy" id="2528008"/>
    <lineage>
        <taxon>Bacteria</taxon>
        <taxon>Pseudomonadati</taxon>
        <taxon>Planctomycetota</taxon>
        <taxon>Planctomycetia</taxon>
        <taxon>Planctomycetia incertae sedis</taxon>
        <taxon>Rohdeia</taxon>
    </lineage>
</organism>
<protein>
    <submittedName>
        <fullName evidence="1">Yqey-like protein</fullName>
    </submittedName>
</protein>
<dbReference type="Proteomes" id="UP000319342">
    <property type="component" value="Chromosome"/>
</dbReference>
<name>A0A518D541_9BACT</name>
<dbReference type="EMBL" id="CP036290">
    <property type="protein sequence ID" value="QDU86574.1"/>
    <property type="molecule type" value="Genomic_DNA"/>
</dbReference>
<dbReference type="InterPro" id="IPR042184">
    <property type="entry name" value="YqeY/Aim41_N"/>
</dbReference>
<dbReference type="Gene3D" id="1.10.10.410">
    <property type="match status" value="1"/>
</dbReference>
<dbReference type="GO" id="GO:0016884">
    <property type="term" value="F:carbon-nitrogen ligase activity, with glutamine as amido-N-donor"/>
    <property type="evidence" value="ECO:0007669"/>
    <property type="project" value="InterPro"/>
</dbReference>